<keyword evidence="9" id="KW-0406">Ion transport</keyword>
<evidence type="ECO:0000256" key="6">
    <source>
        <dbReference type="ARBA" id="ARBA00022692"/>
    </source>
</evidence>
<dbReference type="EMBL" id="CCMZ01000022">
    <property type="protein sequence ID" value="CDX18926.1"/>
    <property type="molecule type" value="Genomic_DNA"/>
</dbReference>
<dbReference type="InterPro" id="IPR045863">
    <property type="entry name" value="CorA_TM1_TM2"/>
</dbReference>
<sequence>MAGYGIADNATVASLNGKRASGRTALSSVTAAVITVTKLSHQAATSMVGCCGHTRDPDRIKTGEAAMNIALPAEGTDLSPYLPDEHGLFFIYHFKADGSRTTDPAEAHWSWRSYQITDMRARQEIGAEEALPAPVRDAFLSPSHGCQIDFEDDFLYGDLPDLRHDFAEARGLTHFRFAFNDRMLVGARKQPLESVDKIRKLVENGTRKFRTPAELIEAVMGQSLDGMAAELDKMGDTLDGIEDRIVCDAWHNERQALVDARRQLVLIHRQMATLTNLFRHLDHSHRNELPDPINDMATRLSHRAHTLHHDGEQLQARTRLLQDELMAKLTEQSNQLLYILSVMTAVLLPMTIISGLFGMNVGGVPLVDTPHGFWMVTAISVVIAAIVYMVVRRLGRV</sequence>
<keyword evidence="3" id="KW-0813">Transport</keyword>
<dbReference type="SUPFAM" id="SSF143865">
    <property type="entry name" value="CorA soluble domain-like"/>
    <property type="match status" value="1"/>
</dbReference>
<keyword evidence="8 11" id="KW-1133">Transmembrane helix</keyword>
<dbReference type="Gene3D" id="1.20.58.340">
    <property type="entry name" value="Magnesium transport protein CorA, transmembrane region"/>
    <property type="match status" value="2"/>
</dbReference>
<keyword evidence="5" id="KW-0997">Cell inner membrane</keyword>
<evidence type="ECO:0000256" key="7">
    <source>
        <dbReference type="ARBA" id="ARBA00022833"/>
    </source>
</evidence>
<organism evidence="12 13">
    <name type="scientific">Mesorhizobium plurifarium</name>
    <dbReference type="NCBI Taxonomy" id="69974"/>
    <lineage>
        <taxon>Bacteria</taxon>
        <taxon>Pseudomonadati</taxon>
        <taxon>Pseudomonadota</taxon>
        <taxon>Alphaproteobacteria</taxon>
        <taxon>Hyphomicrobiales</taxon>
        <taxon>Phyllobacteriaceae</taxon>
        <taxon>Mesorhizobium</taxon>
    </lineage>
</organism>
<feature type="transmembrane region" description="Helical" evidence="11">
    <location>
        <begin position="371"/>
        <end position="391"/>
    </location>
</feature>
<evidence type="ECO:0000256" key="4">
    <source>
        <dbReference type="ARBA" id="ARBA00022475"/>
    </source>
</evidence>
<dbReference type="PANTHER" id="PTHR46494">
    <property type="entry name" value="CORA FAMILY METAL ION TRANSPORTER (EUROFUNG)"/>
    <property type="match status" value="1"/>
</dbReference>
<dbReference type="GO" id="GO:0050897">
    <property type="term" value="F:cobalt ion binding"/>
    <property type="evidence" value="ECO:0007669"/>
    <property type="project" value="TreeGrafter"/>
</dbReference>
<keyword evidence="10 11" id="KW-0472">Membrane</keyword>
<evidence type="ECO:0000256" key="2">
    <source>
        <dbReference type="ARBA" id="ARBA00009765"/>
    </source>
</evidence>
<keyword evidence="7" id="KW-0862">Zinc</keyword>
<comment type="subcellular location">
    <subcellularLocation>
        <location evidence="1">Cell membrane</location>
        <topology evidence="1">Multi-pass membrane protein</topology>
    </subcellularLocation>
</comment>
<dbReference type="SUPFAM" id="SSF144083">
    <property type="entry name" value="Magnesium transport protein CorA, transmembrane region"/>
    <property type="match status" value="1"/>
</dbReference>
<keyword evidence="13" id="KW-1185">Reference proteome</keyword>
<dbReference type="InterPro" id="IPR002523">
    <property type="entry name" value="MgTranspt_CorA/ZnTranspt_ZntB"/>
</dbReference>
<evidence type="ECO:0000256" key="1">
    <source>
        <dbReference type="ARBA" id="ARBA00004651"/>
    </source>
</evidence>
<evidence type="ECO:0000256" key="5">
    <source>
        <dbReference type="ARBA" id="ARBA00022519"/>
    </source>
</evidence>
<evidence type="ECO:0000256" key="9">
    <source>
        <dbReference type="ARBA" id="ARBA00023065"/>
    </source>
</evidence>
<dbReference type="GO" id="GO:0000287">
    <property type="term" value="F:magnesium ion binding"/>
    <property type="evidence" value="ECO:0007669"/>
    <property type="project" value="TreeGrafter"/>
</dbReference>
<dbReference type="PANTHER" id="PTHR46494:SF3">
    <property type="entry name" value="ZINC TRANSPORT PROTEIN ZNTB"/>
    <property type="match status" value="1"/>
</dbReference>
<keyword evidence="4" id="KW-1003">Cell membrane</keyword>
<evidence type="ECO:0000313" key="12">
    <source>
        <dbReference type="EMBL" id="CDX18926.1"/>
    </source>
</evidence>
<evidence type="ECO:0008006" key="14">
    <source>
        <dbReference type="Google" id="ProtNLM"/>
    </source>
</evidence>
<gene>
    <name evidence="12" type="ORF">MPL3356_290050</name>
</gene>
<name>A0A090FIY2_MESPL</name>
<dbReference type="InterPro" id="IPR045861">
    <property type="entry name" value="CorA_cytoplasmic_dom"/>
</dbReference>
<dbReference type="AlphaFoldDB" id="A0A090FIY2"/>
<evidence type="ECO:0000256" key="11">
    <source>
        <dbReference type="SAM" id="Phobius"/>
    </source>
</evidence>
<comment type="similarity">
    <text evidence="2">Belongs to the CorA metal ion transporter (MIT) (TC 1.A.35) family.</text>
</comment>
<keyword evidence="6 11" id="KW-0812">Transmembrane</keyword>
<protein>
    <recommendedName>
        <fullName evidence="14">Mg2 transporter protein CorA family protein</fullName>
    </recommendedName>
</protein>
<dbReference type="Proteomes" id="UP000045285">
    <property type="component" value="Unassembled WGS sequence"/>
</dbReference>
<dbReference type="GO" id="GO:0005886">
    <property type="term" value="C:plasma membrane"/>
    <property type="evidence" value="ECO:0007669"/>
    <property type="project" value="UniProtKB-SubCell"/>
</dbReference>
<evidence type="ECO:0000256" key="8">
    <source>
        <dbReference type="ARBA" id="ARBA00022989"/>
    </source>
</evidence>
<evidence type="ECO:0000313" key="13">
    <source>
        <dbReference type="Proteomes" id="UP000045285"/>
    </source>
</evidence>
<dbReference type="GO" id="GO:0015087">
    <property type="term" value="F:cobalt ion transmembrane transporter activity"/>
    <property type="evidence" value="ECO:0007669"/>
    <property type="project" value="TreeGrafter"/>
</dbReference>
<dbReference type="STRING" id="69974.MPLDJ20_170003"/>
<reference evidence="13" key="1">
    <citation type="submission" date="2014-08" db="EMBL/GenBank/DDBJ databases">
        <authorList>
            <person name="Moulin L."/>
        </authorList>
    </citation>
    <scope>NUCLEOTIDE SEQUENCE [LARGE SCALE GENOMIC DNA]</scope>
</reference>
<dbReference type="CDD" id="cd12834">
    <property type="entry name" value="ZntB_u1"/>
    <property type="match status" value="1"/>
</dbReference>
<feature type="transmembrane region" description="Helical" evidence="11">
    <location>
        <begin position="336"/>
        <end position="359"/>
    </location>
</feature>
<proteinExistence type="inferred from homology"/>
<dbReference type="GO" id="GO:0015095">
    <property type="term" value="F:magnesium ion transmembrane transporter activity"/>
    <property type="evidence" value="ECO:0007669"/>
    <property type="project" value="TreeGrafter"/>
</dbReference>
<dbReference type="Pfam" id="PF01544">
    <property type="entry name" value="CorA"/>
    <property type="match status" value="1"/>
</dbReference>
<evidence type="ECO:0000256" key="10">
    <source>
        <dbReference type="ARBA" id="ARBA00023136"/>
    </source>
</evidence>
<accession>A0A090FIY2</accession>
<dbReference type="Gene3D" id="3.30.460.20">
    <property type="entry name" value="CorA soluble domain-like"/>
    <property type="match status" value="1"/>
</dbReference>
<evidence type="ECO:0000256" key="3">
    <source>
        <dbReference type="ARBA" id="ARBA00022448"/>
    </source>
</evidence>